<reference evidence="2" key="1">
    <citation type="journal article" date="2012" name="J. Bacteriol.">
        <title>Complete genome sequence of the hydrogenotrophic, methanogenic archaeon Methanoculleus bourgensis strain MS2T, isolated from a sewage sludge digester.</title>
        <authorList>
            <person name="Maus I."/>
            <person name="Wibberg D."/>
            <person name="Stantscheff R."/>
            <person name="Eikmeyer F.G."/>
            <person name="Seffner A."/>
            <person name="Boelter J."/>
            <person name="Szczepanowski R."/>
            <person name="Blom J."/>
            <person name="Jaenicke S."/>
            <person name="Konig H."/>
            <person name="Puhler A."/>
            <person name="Schluter A."/>
        </authorList>
    </citation>
    <scope>NUCLEOTIDE SEQUENCE [LARGE SCALE GENOMIC DNA]</scope>
    <source>
        <strain evidence="2">ATCC 43281 / DSM 3045 / OCM 15 / MS2</strain>
    </source>
</reference>
<protein>
    <submittedName>
        <fullName evidence="1">Uncharacterized protein</fullName>
    </submittedName>
</protein>
<dbReference type="Proteomes" id="UP000009007">
    <property type="component" value="Chromosome I"/>
</dbReference>
<evidence type="ECO:0000313" key="1">
    <source>
        <dbReference type="EMBL" id="CCJ35960.1"/>
    </source>
</evidence>
<sequence length="167" mass="19259">MKNRTATGAPLCRVQRVPGTGAGMGGRHPEGTIRIVEPGVQVQEAYRKKSERWLFRLSSESTCSIRVLILAHLFIMANVHINKYQNDPQRCMSSATRDTGSQIKRIPVKEPTWRDLHDLKEAGESYDDLLSRMIRRERDYRDWKMIVEIEEAGEFVAFDPDEILRDD</sequence>
<dbReference type="STRING" id="1201294.BN140_1037"/>
<gene>
    <name evidence="1" type="ordered locus">BN140_1037</name>
</gene>
<dbReference type="KEGG" id="mbg:BN140_1037"/>
<dbReference type="BioCyc" id="MBOU1201294:BN140_RS13390-MONOMER"/>
<dbReference type="HOGENOM" id="CLU_1792115_0_0_2"/>
<dbReference type="PATRIC" id="fig|1201294.9.peg.1146"/>
<dbReference type="EMBL" id="HE964772">
    <property type="protein sequence ID" value="CCJ35960.1"/>
    <property type="molecule type" value="Genomic_DNA"/>
</dbReference>
<dbReference type="AlphaFoldDB" id="I7KYZ0"/>
<name>I7KYZ0_METBM</name>
<evidence type="ECO:0000313" key="2">
    <source>
        <dbReference type="Proteomes" id="UP000009007"/>
    </source>
</evidence>
<organism evidence="1 2">
    <name type="scientific">Methanoculleus bourgensis (strain ATCC 43281 / DSM 3045 / OCM 15 / MS2)</name>
    <name type="common">Methanogenium bourgense</name>
    <dbReference type="NCBI Taxonomy" id="1201294"/>
    <lineage>
        <taxon>Archaea</taxon>
        <taxon>Methanobacteriati</taxon>
        <taxon>Methanobacteriota</taxon>
        <taxon>Stenosarchaea group</taxon>
        <taxon>Methanomicrobia</taxon>
        <taxon>Methanomicrobiales</taxon>
        <taxon>Methanomicrobiaceae</taxon>
        <taxon>Methanoculleus</taxon>
    </lineage>
</organism>
<accession>I7KYZ0</accession>
<keyword evidence="2" id="KW-1185">Reference proteome</keyword>
<proteinExistence type="predicted"/>